<dbReference type="Proteomes" id="UP000766570">
    <property type="component" value="Unassembled WGS sequence"/>
</dbReference>
<evidence type="ECO:0000256" key="1">
    <source>
        <dbReference type="SAM" id="MobiDB-lite"/>
    </source>
</evidence>
<feature type="compositionally biased region" description="Basic residues" evidence="1">
    <location>
        <begin position="7"/>
        <end position="24"/>
    </location>
</feature>
<dbReference type="EMBL" id="JAGIOE010000001">
    <property type="protein sequence ID" value="MBP2375504.1"/>
    <property type="molecule type" value="Genomic_DNA"/>
</dbReference>
<protein>
    <submittedName>
        <fullName evidence="2">Uncharacterized protein</fullName>
    </submittedName>
</protein>
<reference evidence="2 3" key="1">
    <citation type="submission" date="2021-03" db="EMBL/GenBank/DDBJ databases">
        <title>Sequencing the genomes of 1000 actinobacteria strains.</title>
        <authorList>
            <person name="Klenk H.-P."/>
        </authorList>
    </citation>
    <scope>NUCLEOTIDE SEQUENCE [LARGE SCALE GENOMIC DNA]</scope>
    <source>
        <strain evidence="2 3">DSM 15454</strain>
    </source>
</reference>
<keyword evidence="3" id="KW-1185">Reference proteome</keyword>
<evidence type="ECO:0000313" key="3">
    <source>
        <dbReference type="Proteomes" id="UP000766570"/>
    </source>
</evidence>
<feature type="region of interest" description="Disordered" evidence="1">
    <location>
        <begin position="1"/>
        <end position="30"/>
    </location>
</feature>
<gene>
    <name evidence="2" type="ORF">JOF46_003416</name>
</gene>
<comment type="caution">
    <text evidence="2">The sequence shown here is derived from an EMBL/GenBank/DDBJ whole genome shotgun (WGS) entry which is preliminary data.</text>
</comment>
<organism evidence="2 3">
    <name type="scientific">Paeniglutamicibacter psychrophenolicus</name>
    <dbReference type="NCBI Taxonomy" id="257454"/>
    <lineage>
        <taxon>Bacteria</taxon>
        <taxon>Bacillati</taxon>
        <taxon>Actinomycetota</taxon>
        <taxon>Actinomycetes</taxon>
        <taxon>Micrococcales</taxon>
        <taxon>Micrococcaceae</taxon>
        <taxon>Paeniglutamicibacter</taxon>
    </lineage>
</organism>
<evidence type="ECO:0000313" key="2">
    <source>
        <dbReference type="EMBL" id="MBP2375504.1"/>
    </source>
</evidence>
<dbReference type="RefSeq" id="WP_209909251.1">
    <property type="nucleotide sequence ID" value="NZ_BAAAMI010000013.1"/>
</dbReference>
<accession>A0ABS4WIY8</accession>
<sequence>MTTTSKQLRRKHRKSPKPPRHGTHPSHASGLERLHGLEPAYIAWRTRTVPPDQAHDDWTGLLDVLEAYTKIGPFTAPDAFDPKTFALMLKAIRRSPGDAACRTLNRLDGYLHFLQDNGRWHRGAELFDVLHMLVLMRAPGPDHRRTPRECPIDMPARHGHGISLVQWAAYLLDGMVDGKFIPGTTGSLALPVADPAGPVLLAPGLYPLPFTGLMDLFTAMGEADLFETDEDESIWDEEECVEGSGENVGEPYPTHAGMALLQDDHPRNHAAIRSLLTAYLRILAMAHATPSAGLAGLRRAERFMSVVGDVATEPTTAKAHGETSMLSLGEDIQDRMADRFGEISASILACLKAGVLEYTDGTLVAQSVVREAIKDLRDEYVG</sequence>
<proteinExistence type="predicted"/>
<name>A0ABS4WIY8_9MICC</name>